<feature type="domain" description="AbiTii" evidence="1">
    <location>
        <begin position="5"/>
        <end position="188"/>
    </location>
</feature>
<proteinExistence type="predicted"/>
<reference evidence="2" key="1">
    <citation type="journal article" date="2019" name="PLoS Negl. Trop. Dis.">
        <title>Revisiting the worldwide diversity of Leptospira species in the environment.</title>
        <authorList>
            <person name="Vincent A.T."/>
            <person name="Schiettekatte O."/>
            <person name="Bourhy P."/>
            <person name="Veyrier F.J."/>
            <person name="Picardeau M."/>
        </authorList>
    </citation>
    <scope>NUCLEOTIDE SEQUENCE [LARGE SCALE GENOMIC DNA]</scope>
    <source>
        <strain evidence="2">201800293</strain>
    </source>
</reference>
<name>A0A6N4Q309_9LEPT</name>
<accession>A0A6N4Q309</accession>
<evidence type="ECO:0000313" key="2">
    <source>
        <dbReference type="EMBL" id="TGK65687.1"/>
    </source>
</evidence>
<comment type="caution">
    <text evidence="2">The sequence shown here is derived from an EMBL/GenBank/DDBJ whole genome shotgun (WGS) entry which is preliminary data.</text>
</comment>
<sequence length="298" mass="33329">MDSTIKIILKEALDTSTNVSDLIRKTYVVANQLNLKDITLWAHNELYGYKRETDLPNYRTLPCEIKVFNPYHGYQPLIIQDAKLSKLLSTAPIPLPIHDIETLINTTEKNGTNFATARLPDEIRNFLMNGMNVSLIPEAHLSIQAIHGLLNSVRNTVLEWMLLLNKDGISGADLLFTESEREKASAQTITYNLVVDQLINSQIQQGTTNSSQNSIIDINALKEWISSVEKGISELGIRQSEEEKLKKYIKLLQEDLTKDPNFNINKASIFTSIKAILEGAGGNLLASGALYQLSKFLS</sequence>
<dbReference type="RefSeq" id="WP_135633722.1">
    <property type="nucleotide sequence ID" value="NZ_RQFE01000022.1"/>
</dbReference>
<dbReference type="Pfam" id="PF18864">
    <property type="entry name" value="AbiTii"/>
    <property type="match status" value="1"/>
</dbReference>
<dbReference type="Proteomes" id="UP000297239">
    <property type="component" value="Unassembled WGS sequence"/>
</dbReference>
<organism evidence="2 3">
    <name type="scientific">Leptospira kanakyensis</name>
    <dbReference type="NCBI Taxonomy" id="2484968"/>
    <lineage>
        <taxon>Bacteria</taxon>
        <taxon>Pseudomonadati</taxon>
        <taxon>Spirochaetota</taxon>
        <taxon>Spirochaetia</taxon>
        <taxon>Leptospirales</taxon>
        <taxon>Leptospiraceae</taxon>
        <taxon>Leptospira</taxon>
    </lineage>
</organism>
<protein>
    <recommendedName>
        <fullName evidence="1">AbiTii domain-containing protein</fullName>
    </recommendedName>
</protein>
<evidence type="ECO:0000259" key="1">
    <source>
        <dbReference type="Pfam" id="PF18864"/>
    </source>
</evidence>
<dbReference type="OrthoDB" id="583303at2"/>
<gene>
    <name evidence="2" type="ORF">EHQ18_19150</name>
</gene>
<keyword evidence="3" id="KW-1185">Reference proteome</keyword>
<dbReference type="InterPro" id="IPR041304">
    <property type="entry name" value="AbiTii"/>
</dbReference>
<evidence type="ECO:0000313" key="3">
    <source>
        <dbReference type="Proteomes" id="UP000297239"/>
    </source>
</evidence>
<dbReference type="AlphaFoldDB" id="A0A6N4Q309"/>
<dbReference type="EMBL" id="RQFF01000040">
    <property type="protein sequence ID" value="TGK65687.1"/>
    <property type="molecule type" value="Genomic_DNA"/>
</dbReference>